<dbReference type="EMBL" id="JACIEH010000001">
    <property type="protein sequence ID" value="MBB4097372.1"/>
    <property type="molecule type" value="Genomic_DNA"/>
</dbReference>
<reference evidence="3 4" key="1">
    <citation type="submission" date="2020-08" db="EMBL/GenBank/DDBJ databases">
        <title>Genomic Encyclopedia of Type Strains, Phase IV (KMG-IV): sequencing the most valuable type-strain genomes for metagenomic binning, comparative biology and taxonomic classification.</title>
        <authorList>
            <person name="Goeker M."/>
        </authorList>
    </citation>
    <scope>NUCLEOTIDE SEQUENCE [LARGE SCALE GENOMIC DNA]</scope>
    <source>
        <strain evidence="3 4">DSM 101806</strain>
    </source>
</reference>
<organism evidence="3 4">
    <name type="scientific">Sphingomonas kyeonggiensis</name>
    <dbReference type="NCBI Taxonomy" id="1268553"/>
    <lineage>
        <taxon>Bacteria</taxon>
        <taxon>Pseudomonadati</taxon>
        <taxon>Pseudomonadota</taxon>
        <taxon>Alphaproteobacteria</taxon>
        <taxon>Sphingomonadales</taxon>
        <taxon>Sphingomonadaceae</taxon>
        <taxon>Sphingomonas</taxon>
    </lineage>
</organism>
<dbReference type="RefSeq" id="WP_183994962.1">
    <property type="nucleotide sequence ID" value="NZ_JACIEH010000001.1"/>
</dbReference>
<proteinExistence type="predicted"/>
<dbReference type="PANTHER" id="PTHR46825:SF9">
    <property type="entry name" value="BETA-LACTAMASE-RELATED DOMAIN-CONTAINING PROTEIN"/>
    <property type="match status" value="1"/>
</dbReference>
<sequence length="468" mass="50580">MFRPALAAALLITTPAAAQQLSADETAKVDTIVADALKSSGVPSASVAIVRDGKIVFARAYGDQGPGMKATSPAAKYQIASISKQFTSAAILLLEGEGKLSLDDKVSKWVPDITDADQITIRQLLSHTAGIQDYWPQDYDFAAMRKPVTPQQIVDRWAKKPLDFAPGTAWQYSNTGYVVAGMIIEKASGMKLLDYLQKKILKPLGIDAMDQDYAVGKGFPQGNHRFALGPVRAATPAAHGWLWAAGELAMSASDLAKWDIARIDRKILSPEDWEAQETPVLLANGTNTRYGLGVSLGGRDGIRTVEHGGEAVGFLSDNFVIPKKRFAVVALVNADFGGAQDAITGGITDLLLPAAPPPMRPLTVDEARDQLAKIVFDQLRGGRLDRTKLTEDAAYYFTPQATEDYHASLAPLGDPVSFTALGKPRLRGGFVNRNYQIAYADGRKLIAITYAEPGYEGKFEQFLVQPRD</sequence>
<comment type="caution">
    <text evidence="3">The sequence shown here is derived from an EMBL/GenBank/DDBJ whole genome shotgun (WGS) entry which is preliminary data.</text>
</comment>
<dbReference type="AlphaFoldDB" id="A0A7W6NVE7"/>
<accession>A0A7W6NVE7</accession>
<evidence type="ECO:0000313" key="4">
    <source>
        <dbReference type="Proteomes" id="UP000557392"/>
    </source>
</evidence>
<evidence type="ECO:0000259" key="2">
    <source>
        <dbReference type="Pfam" id="PF00144"/>
    </source>
</evidence>
<evidence type="ECO:0000313" key="3">
    <source>
        <dbReference type="EMBL" id="MBB4097372.1"/>
    </source>
</evidence>
<feature type="chain" id="PRO_5031128033" evidence="1">
    <location>
        <begin position="19"/>
        <end position="468"/>
    </location>
</feature>
<dbReference type="InterPro" id="IPR001466">
    <property type="entry name" value="Beta-lactam-related"/>
</dbReference>
<gene>
    <name evidence="3" type="ORF">GGR46_000905</name>
</gene>
<evidence type="ECO:0000256" key="1">
    <source>
        <dbReference type="SAM" id="SignalP"/>
    </source>
</evidence>
<dbReference type="Proteomes" id="UP000557392">
    <property type="component" value="Unassembled WGS sequence"/>
</dbReference>
<dbReference type="Gene3D" id="3.40.710.10">
    <property type="entry name" value="DD-peptidase/beta-lactamase superfamily"/>
    <property type="match status" value="1"/>
</dbReference>
<keyword evidence="4" id="KW-1185">Reference proteome</keyword>
<dbReference type="PANTHER" id="PTHR46825">
    <property type="entry name" value="D-ALANYL-D-ALANINE-CARBOXYPEPTIDASE/ENDOPEPTIDASE AMPH"/>
    <property type="match status" value="1"/>
</dbReference>
<dbReference type="InterPro" id="IPR050491">
    <property type="entry name" value="AmpC-like"/>
</dbReference>
<name>A0A7W6NVE7_9SPHN</name>
<dbReference type="InterPro" id="IPR012338">
    <property type="entry name" value="Beta-lactam/transpept-like"/>
</dbReference>
<keyword evidence="1" id="KW-0732">Signal</keyword>
<feature type="domain" description="Beta-lactamase-related" evidence="2">
    <location>
        <begin position="29"/>
        <end position="339"/>
    </location>
</feature>
<dbReference type="Pfam" id="PF00144">
    <property type="entry name" value="Beta-lactamase"/>
    <property type="match status" value="1"/>
</dbReference>
<protein>
    <submittedName>
        <fullName evidence="3">CubicO group peptidase (Beta-lactamase class C family)</fullName>
    </submittedName>
</protein>
<dbReference type="SUPFAM" id="SSF56601">
    <property type="entry name" value="beta-lactamase/transpeptidase-like"/>
    <property type="match status" value="1"/>
</dbReference>
<feature type="signal peptide" evidence="1">
    <location>
        <begin position="1"/>
        <end position="18"/>
    </location>
</feature>